<evidence type="ECO:0000256" key="4">
    <source>
        <dbReference type="ARBA" id="ARBA00022741"/>
    </source>
</evidence>
<comment type="caution">
    <text evidence="10">The sequence shown here is derived from an EMBL/GenBank/DDBJ whole genome shotgun (WGS) entry which is preliminary data.</text>
</comment>
<dbReference type="PANTHER" id="PTHR24349">
    <property type="entry name" value="SERINE/THREONINE-PROTEIN KINASE"/>
    <property type="match status" value="1"/>
</dbReference>
<feature type="domain" description="Protein kinase" evidence="9">
    <location>
        <begin position="42"/>
        <end position="301"/>
    </location>
</feature>
<dbReference type="SMART" id="SM00220">
    <property type="entry name" value="S_TKc"/>
    <property type="match status" value="1"/>
</dbReference>
<keyword evidence="2 8" id="KW-0723">Serine/threonine-protein kinase</keyword>
<dbReference type="Gene3D" id="1.10.510.10">
    <property type="entry name" value="Transferase(Phosphotransferase) domain 1"/>
    <property type="match status" value="1"/>
</dbReference>
<evidence type="ECO:0000256" key="7">
    <source>
        <dbReference type="PROSITE-ProRule" id="PRU10141"/>
    </source>
</evidence>
<keyword evidence="3" id="KW-0808">Transferase</keyword>
<dbReference type="GO" id="GO:0004674">
    <property type="term" value="F:protein serine/threonine kinase activity"/>
    <property type="evidence" value="ECO:0007669"/>
    <property type="project" value="UniProtKB-KW"/>
</dbReference>
<comment type="similarity">
    <text evidence="1">Belongs to the protein kinase superfamily. CAMK Ser/Thr protein kinase family. CaMK subfamily.</text>
</comment>
<dbReference type="FunFam" id="3.30.200.20:FF:000042">
    <property type="entry name" value="Aurora kinase A"/>
    <property type="match status" value="1"/>
</dbReference>
<dbReference type="Pfam" id="PF00069">
    <property type="entry name" value="Pkinase"/>
    <property type="match status" value="1"/>
</dbReference>
<dbReference type="Proteomes" id="UP001632038">
    <property type="component" value="Unassembled WGS sequence"/>
</dbReference>
<reference evidence="11" key="1">
    <citation type="journal article" date="2024" name="IScience">
        <title>Strigolactones Initiate the Formation of Haustorium-like Structures in Castilleja.</title>
        <authorList>
            <person name="Buerger M."/>
            <person name="Peterson D."/>
            <person name="Chory J."/>
        </authorList>
    </citation>
    <scope>NUCLEOTIDE SEQUENCE [LARGE SCALE GENOMIC DNA]</scope>
</reference>
<feature type="binding site" evidence="7">
    <location>
        <position position="75"/>
    </location>
    <ligand>
        <name>ATP</name>
        <dbReference type="ChEBI" id="CHEBI:30616"/>
    </ligand>
</feature>
<dbReference type="EMBL" id="JAVIJP010000009">
    <property type="protein sequence ID" value="KAL3647221.1"/>
    <property type="molecule type" value="Genomic_DNA"/>
</dbReference>
<dbReference type="AlphaFoldDB" id="A0ABD3DZI0"/>
<dbReference type="InterPro" id="IPR011009">
    <property type="entry name" value="Kinase-like_dom_sf"/>
</dbReference>
<dbReference type="FunFam" id="1.10.510.10:FF:000668">
    <property type="entry name" value="Phosphoenolpyruvate carboxylase kinase"/>
    <property type="match status" value="1"/>
</dbReference>
<evidence type="ECO:0000256" key="3">
    <source>
        <dbReference type="ARBA" id="ARBA00022679"/>
    </source>
</evidence>
<name>A0ABD3DZI0_9LAMI</name>
<evidence type="ECO:0000313" key="11">
    <source>
        <dbReference type="Proteomes" id="UP001632038"/>
    </source>
</evidence>
<sequence>MDLTVSDNLSKTQTHLLNCYKPLGLIEPILDSSQTPSFTHRYVLGAQLGLGKFGIIRECVDKSTGEVLACKSIAKERLVTEDDVRSVKLEIEILTKLSGHENVVDLKAVYEDDDHVHLLMELCAGGELFHLIEMRGSLSEHEASVVFKQLMEVLVYCHDKGIVHRDLKPENILLVSHASSSSPIKLADFGLATHIEPGQTLHVTVGSPFYIAPEVLAGDYNKGADVWSAGVILYILLSGIPPFWGDTKSTIFDAVRAARLCFHSDPWDQISSSAKDLISGMLCVDPSKRLTAAQVLAHSWIKETSQGTQEESCGKNNRKLEIGSCSFSNLNVFSDRDLSFGDRSPFNVKSEPEDSPVFSCRSSFSSALNEFGKSNSPEFSSPITSMPSFTFFTPAPILEQSGEPLRFKPKMLSIDGEPSITKLNLSPDPAAQPVTEQGWGGWTSVSKATNLQSKRNHTIGLGEIDHIHLIATASVSRWASCTQLSRSSLVC</sequence>
<evidence type="ECO:0000256" key="1">
    <source>
        <dbReference type="ARBA" id="ARBA00005354"/>
    </source>
</evidence>
<keyword evidence="4 7" id="KW-0547">Nucleotide-binding</keyword>
<keyword evidence="6 7" id="KW-0067">ATP-binding</keyword>
<dbReference type="InterPro" id="IPR000719">
    <property type="entry name" value="Prot_kinase_dom"/>
</dbReference>
<keyword evidence="5" id="KW-0418">Kinase</keyword>
<proteinExistence type="inferred from homology"/>
<evidence type="ECO:0000256" key="5">
    <source>
        <dbReference type="ARBA" id="ARBA00022777"/>
    </source>
</evidence>
<dbReference type="InterPro" id="IPR008271">
    <property type="entry name" value="Ser/Thr_kinase_AS"/>
</dbReference>
<dbReference type="CDD" id="cd05117">
    <property type="entry name" value="STKc_CAMK"/>
    <property type="match status" value="1"/>
</dbReference>
<accession>A0ABD3DZI0</accession>
<gene>
    <name evidence="10" type="ORF">CASFOL_008189</name>
</gene>
<dbReference type="Gene3D" id="3.30.200.20">
    <property type="entry name" value="Phosphorylase Kinase, domain 1"/>
    <property type="match status" value="1"/>
</dbReference>
<evidence type="ECO:0000256" key="2">
    <source>
        <dbReference type="ARBA" id="ARBA00022527"/>
    </source>
</evidence>
<dbReference type="PROSITE" id="PS00107">
    <property type="entry name" value="PROTEIN_KINASE_ATP"/>
    <property type="match status" value="1"/>
</dbReference>
<evidence type="ECO:0000256" key="8">
    <source>
        <dbReference type="RuleBase" id="RU000304"/>
    </source>
</evidence>
<evidence type="ECO:0000313" key="10">
    <source>
        <dbReference type="EMBL" id="KAL3647221.1"/>
    </source>
</evidence>
<protein>
    <recommendedName>
        <fullName evidence="9">Protein kinase domain-containing protein</fullName>
    </recommendedName>
</protein>
<evidence type="ECO:0000259" key="9">
    <source>
        <dbReference type="PROSITE" id="PS50011"/>
    </source>
</evidence>
<dbReference type="PROSITE" id="PS50011">
    <property type="entry name" value="PROTEIN_KINASE_DOM"/>
    <property type="match status" value="1"/>
</dbReference>
<dbReference type="InterPro" id="IPR017441">
    <property type="entry name" value="Protein_kinase_ATP_BS"/>
</dbReference>
<dbReference type="SUPFAM" id="SSF56112">
    <property type="entry name" value="Protein kinase-like (PK-like)"/>
    <property type="match status" value="1"/>
</dbReference>
<keyword evidence="11" id="KW-1185">Reference proteome</keyword>
<organism evidence="10 11">
    <name type="scientific">Castilleja foliolosa</name>
    <dbReference type="NCBI Taxonomy" id="1961234"/>
    <lineage>
        <taxon>Eukaryota</taxon>
        <taxon>Viridiplantae</taxon>
        <taxon>Streptophyta</taxon>
        <taxon>Embryophyta</taxon>
        <taxon>Tracheophyta</taxon>
        <taxon>Spermatophyta</taxon>
        <taxon>Magnoliopsida</taxon>
        <taxon>eudicotyledons</taxon>
        <taxon>Gunneridae</taxon>
        <taxon>Pentapetalae</taxon>
        <taxon>asterids</taxon>
        <taxon>lamiids</taxon>
        <taxon>Lamiales</taxon>
        <taxon>Orobanchaceae</taxon>
        <taxon>Pedicularideae</taxon>
        <taxon>Castillejinae</taxon>
        <taxon>Castilleja</taxon>
    </lineage>
</organism>
<dbReference type="GO" id="GO:0005524">
    <property type="term" value="F:ATP binding"/>
    <property type="evidence" value="ECO:0007669"/>
    <property type="project" value="UniProtKB-UniRule"/>
</dbReference>
<dbReference type="InterPro" id="IPR050205">
    <property type="entry name" value="CDPK_Ser/Thr_kinases"/>
</dbReference>
<evidence type="ECO:0000256" key="6">
    <source>
        <dbReference type="ARBA" id="ARBA00022840"/>
    </source>
</evidence>
<dbReference type="PROSITE" id="PS00108">
    <property type="entry name" value="PROTEIN_KINASE_ST"/>
    <property type="match status" value="1"/>
</dbReference>